<evidence type="ECO:0000256" key="8">
    <source>
        <dbReference type="ARBA" id="ARBA00022801"/>
    </source>
</evidence>
<dbReference type="InterPro" id="IPR024079">
    <property type="entry name" value="MetalloPept_cat_dom_sf"/>
</dbReference>
<dbReference type="InterPro" id="IPR010909">
    <property type="entry name" value="PLAC"/>
</dbReference>
<evidence type="ECO:0000259" key="19">
    <source>
        <dbReference type="PROSITE" id="PS50215"/>
    </source>
</evidence>
<feature type="binding site" evidence="14 16">
    <location>
        <position position="415"/>
    </location>
    <ligand>
        <name>Zn(2+)</name>
        <dbReference type="ChEBI" id="CHEBI:29105"/>
        <note>catalytic</note>
    </ligand>
</feature>
<keyword evidence="4" id="KW-0645">Protease</keyword>
<evidence type="ECO:0000256" key="6">
    <source>
        <dbReference type="ARBA" id="ARBA00022729"/>
    </source>
</evidence>
<evidence type="ECO:0000313" key="21">
    <source>
        <dbReference type="EMBL" id="CAH1244242.1"/>
    </source>
</evidence>
<dbReference type="EMBL" id="OV696698">
    <property type="protein sequence ID" value="CAH1244242.1"/>
    <property type="molecule type" value="Genomic_DNA"/>
</dbReference>
<keyword evidence="10" id="KW-0482">Metalloprotease</keyword>
<sequence>MEIWTLMTVCVLSLVRNCVLVSAEQLRTVADLLDNLQDYQTVIPQRVDHTGHFKSYRVMNKPRTRSRRALSLEGDQDDQIFYMIAAYGRTFHLNVTRNNYLVSANYVVEHWGENGTVTSRRGARRHAGCHYVGTIRDHEHSSVAISNCRGLQGVFSTGREEFVVEPAPGNGTDRPPAARHPHLVYRRAALGTAPHHGNDPPCGVQDGHHQHTDHFGSPTGDAHHWHSHPGSHTEDPHPGSHTEDSHPGSHTSNHTRHRRSISRDHTVEVLVVADKMMVGYHKAKNMEAYLLTIMNIVAKLYRDASIGNLINIVVTRLILINGNQPELEITNHADKSLDSFCKWQESIRPRHGSTEDYGIADHDNAVLMTRLDICTNKNEPCGTLGLAPVNGMCKEARSCNINEDIGLASAFTIAHEMGHNFGMQHDGMGNECGLNGEPARIMAAQLTRDAQPFSWSRCSREYITNFLDKGQGQCLFNSPPRLDFLFEEEMAGQKYSADKQCELQYGSESRHCNLEDTCRELWCISKQGQCATNSIPAAEGTDCVIAGEPQDSNRGWCYQGDCVPFGLRPEAVDGGWGPWSDWSDCTRTCGIGVSFSERHCNETAPAHGGKYCVGERKRYRTCNTMDCPLNSRDFREVQCAEHNDLPFRGKSYEWKPYTEGVDPCALTCLAVGYNFYTERRAKVVDGTRCSNDPLSFDICINGECRLVGCDRLLDSHTVEDKCRLCGGDGTTCETVSGDVDEDLPRGSYQKILTIPRGAVHIRVEEKHISENYLALKAGGVGEEYYINGQWTIDWPSTFQVAGTTFSYERPDGEPESLSALGPTKEVLEVMILLQEGNQGISWQYNVPLSGLGSGDGEVLFTWQHGPYSECTATCAGGISTSAALCVRDDDRSIVSDSYCDQEARPMEKTRACNEDPCPAEWFRGDWLECSKSCDRGTQTREVYCYRTVSELEQEILPETECDTRKPVVRRSCNDDPCPPTWVTGDWSECTPKCGDGEMTRTVSCMTTDGQNLTPDRCPGNTKPVSKAPCNAGACPPPRWVTGPWSQCSADCGKGQQRRTIQCLSPVTDLPATDCPASLRPPNMQECVSPCDSVSVTNTGDEDCKDVNKVAYCPLVLRFKFCNREYFRQMCCKTCREVNQNGG</sequence>
<dbReference type="SUPFAM" id="SSF82895">
    <property type="entry name" value="TSP-1 type 1 repeat"/>
    <property type="match status" value="5"/>
</dbReference>
<evidence type="ECO:0000256" key="7">
    <source>
        <dbReference type="ARBA" id="ARBA00022737"/>
    </source>
</evidence>
<dbReference type="InterPro" id="IPR002870">
    <property type="entry name" value="Peptidase_M12B_N"/>
</dbReference>
<feature type="disulfide bond" evidence="15">
    <location>
        <begin position="585"/>
        <end position="622"/>
    </location>
</feature>
<dbReference type="Gene3D" id="2.20.100.10">
    <property type="entry name" value="Thrombospondin type-1 (TSP1) repeat"/>
    <property type="match status" value="5"/>
</dbReference>
<keyword evidence="3" id="KW-0272">Extracellular matrix</keyword>
<keyword evidence="12" id="KW-0325">Glycoprotein</keyword>
<dbReference type="Pfam" id="PF00090">
    <property type="entry name" value="TSP_1"/>
    <property type="match status" value="1"/>
</dbReference>
<feature type="domain" description="Peptidase M12B" evidence="19">
    <location>
        <begin position="265"/>
        <end position="479"/>
    </location>
</feature>
<dbReference type="PROSITE" id="PS50900">
    <property type="entry name" value="PLAC"/>
    <property type="match status" value="1"/>
</dbReference>
<feature type="disulfide bond" evidence="15">
    <location>
        <begin position="600"/>
        <end position="612"/>
    </location>
</feature>
<feature type="binding site" evidence="14">
    <location>
        <position position="363"/>
    </location>
    <ligand>
        <name>Ca(2+)</name>
        <dbReference type="ChEBI" id="CHEBI:29108"/>
        <label>1</label>
    </ligand>
</feature>
<evidence type="ECO:0000256" key="18">
    <source>
        <dbReference type="SAM" id="SignalP"/>
    </source>
</evidence>
<dbReference type="PANTHER" id="PTHR13723">
    <property type="entry name" value="ADAMTS A DISINTEGRIN AND METALLOPROTEASE WITH THROMBOSPONDIN MOTIFS PROTEASE"/>
    <property type="match status" value="1"/>
</dbReference>
<feature type="binding site" evidence="14 16">
    <location>
        <position position="419"/>
    </location>
    <ligand>
        <name>Zn(2+)</name>
        <dbReference type="ChEBI" id="CHEBI:29105"/>
        <note>catalytic</note>
    </ligand>
</feature>
<feature type="compositionally biased region" description="Basic and acidic residues" evidence="17">
    <location>
        <begin position="231"/>
        <end position="247"/>
    </location>
</feature>
<dbReference type="PANTHER" id="PTHR13723:SF311">
    <property type="entry name" value="ADAM CYSTEINE-RICH DOMAIN-CONTAINING PROTEIN"/>
    <property type="match status" value="1"/>
</dbReference>
<dbReference type="PROSITE" id="PS50092">
    <property type="entry name" value="TSP1"/>
    <property type="match status" value="5"/>
</dbReference>
<dbReference type="Pfam" id="PF08686">
    <property type="entry name" value="PLAC"/>
    <property type="match status" value="1"/>
</dbReference>
<dbReference type="Gene3D" id="3.40.1620.60">
    <property type="match status" value="1"/>
</dbReference>
<dbReference type="OrthoDB" id="10035764at2759"/>
<feature type="disulfide bond" evidence="15">
    <location>
        <begin position="589"/>
        <end position="627"/>
    </location>
</feature>
<feature type="binding site" evidence="14 16">
    <location>
        <position position="425"/>
    </location>
    <ligand>
        <name>Zn(2+)</name>
        <dbReference type="ChEBI" id="CHEBI:29105"/>
        <note>catalytic</note>
    </ligand>
</feature>
<dbReference type="Pfam" id="PF19030">
    <property type="entry name" value="TSP1_ADAMTS"/>
    <property type="match status" value="4"/>
</dbReference>
<feature type="signal peptide" evidence="18">
    <location>
        <begin position="1"/>
        <end position="23"/>
    </location>
</feature>
<dbReference type="Proteomes" id="UP000838412">
    <property type="component" value="Chromosome 13"/>
</dbReference>
<keyword evidence="14" id="KW-0106">Calcium</keyword>
<feature type="binding site" evidence="14">
    <location>
        <position position="268"/>
    </location>
    <ligand>
        <name>Ca(2+)</name>
        <dbReference type="ChEBI" id="CHEBI:29108"/>
        <label>2</label>
    </ligand>
</feature>
<dbReference type="PRINTS" id="PR01857">
    <property type="entry name" value="ADAMTSFAMILY"/>
</dbReference>
<dbReference type="Pfam" id="PF01421">
    <property type="entry name" value="Reprolysin"/>
    <property type="match status" value="1"/>
</dbReference>
<feature type="region of interest" description="Disordered" evidence="17">
    <location>
        <begin position="191"/>
        <end position="262"/>
    </location>
</feature>
<evidence type="ECO:0000256" key="15">
    <source>
        <dbReference type="PIRSR" id="PIRSR613273-3"/>
    </source>
</evidence>
<dbReference type="InterPro" id="IPR001590">
    <property type="entry name" value="Peptidase_M12B"/>
</dbReference>
<dbReference type="GO" id="GO:0030198">
    <property type="term" value="P:extracellular matrix organization"/>
    <property type="evidence" value="ECO:0007669"/>
    <property type="project" value="InterPro"/>
</dbReference>
<keyword evidence="8" id="KW-0378">Hydrolase</keyword>
<evidence type="ECO:0000256" key="12">
    <source>
        <dbReference type="ARBA" id="ARBA00023180"/>
    </source>
</evidence>
<dbReference type="Pfam" id="PF05986">
    <property type="entry name" value="ADAMTS_spacer1"/>
    <property type="match status" value="1"/>
</dbReference>
<dbReference type="Gene3D" id="2.60.120.830">
    <property type="match status" value="1"/>
</dbReference>
<comment type="cofactor">
    <cofactor evidence="14">
        <name>Zn(2+)</name>
        <dbReference type="ChEBI" id="CHEBI:29105"/>
    </cofactor>
    <text evidence="14">Binds 1 zinc ion per subunit.</text>
</comment>
<keyword evidence="5 14" id="KW-0479">Metal-binding</keyword>
<dbReference type="InterPro" id="IPR013273">
    <property type="entry name" value="ADAMTS/ADAMTS-like"/>
</dbReference>
<evidence type="ECO:0000256" key="10">
    <source>
        <dbReference type="ARBA" id="ARBA00023049"/>
    </source>
</evidence>
<dbReference type="PROSITE" id="PS50215">
    <property type="entry name" value="ADAM_MEPRO"/>
    <property type="match status" value="1"/>
</dbReference>
<evidence type="ECO:0000256" key="11">
    <source>
        <dbReference type="ARBA" id="ARBA00023157"/>
    </source>
</evidence>
<feature type="chain" id="PRO_5035428052" evidence="18">
    <location>
        <begin position="24"/>
        <end position="1142"/>
    </location>
</feature>
<keyword evidence="6 18" id="KW-0732">Signal</keyword>
<evidence type="ECO:0000256" key="1">
    <source>
        <dbReference type="ARBA" id="ARBA00004498"/>
    </source>
</evidence>
<evidence type="ECO:0000256" key="4">
    <source>
        <dbReference type="ARBA" id="ARBA00022670"/>
    </source>
</evidence>
<organism evidence="21 22">
    <name type="scientific">Branchiostoma lanceolatum</name>
    <name type="common">Common lancelet</name>
    <name type="synonym">Amphioxus lanceolatum</name>
    <dbReference type="NCBI Taxonomy" id="7740"/>
    <lineage>
        <taxon>Eukaryota</taxon>
        <taxon>Metazoa</taxon>
        <taxon>Chordata</taxon>
        <taxon>Cephalochordata</taxon>
        <taxon>Leptocardii</taxon>
        <taxon>Amphioxiformes</taxon>
        <taxon>Branchiostomatidae</taxon>
        <taxon>Branchiostoma</taxon>
    </lineage>
</organism>
<dbReference type="InterPro" id="IPR050439">
    <property type="entry name" value="ADAMTS_ADAMTS-like"/>
</dbReference>
<dbReference type="InterPro" id="IPR010294">
    <property type="entry name" value="ADAMTS_spacer1"/>
</dbReference>
<evidence type="ECO:0000313" key="22">
    <source>
        <dbReference type="Proteomes" id="UP000838412"/>
    </source>
</evidence>
<feature type="active site" evidence="13 16">
    <location>
        <position position="416"/>
    </location>
</feature>
<feature type="binding site" description="in inhibited form" evidence="14">
    <location>
        <position position="202"/>
    </location>
    <ligand>
        <name>Zn(2+)</name>
        <dbReference type="ChEBI" id="CHEBI:29105"/>
        <note>catalytic</note>
    </ligand>
</feature>
<feature type="disulfide bond" evidence="15">
    <location>
        <begin position="374"/>
        <end position="381"/>
    </location>
</feature>
<dbReference type="AlphaFoldDB" id="A0A8J9YZ42"/>
<dbReference type="GO" id="GO:0006508">
    <property type="term" value="P:proteolysis"/>
    <property type="evidence" value="ECO:0007669"/>
    <property type="project" value="UniProtKB-KW"/>
</dbReference>
<dbReference type="CDD" id="cd04273">
    <property type="entry name" value="ZnMc_ADAMTS_like"/>
    <property type="match status" value="1"/>
</dbReference>
<evidence type="ECO:0000256" key="9">
    <source>
        <dbReference type="ARBA" id="ARBA00022833"/>
    </source>
</evidence>
<dbReference type="FunFam" id="2.20.100.10:FF:000005">
    <property type="entry name" value="ADAM metallopeptidase with thrombospondin type 1 motif 9"/>
    <property type="match status" value="2"/>
</dbReference>
<comment type="caution">
    <text evidence="16">Lacks conserved residue(s) required for the propagation of feature annotation.</text>
</comment>
<dbReference type="SMART" id="SM00209">
    <property type="entry name" value="TSP1"/>
    <property type="match status" value="5"/>
</dbReference>
<feature type="disulfide bond" evidence="15">
    <location>
        <begin position="432"/>
        <end position="458"/>
    </location>
</feature>
<dbReference type="GO" id="GO:0031012">
    <property type="term" value="C:extracellular matrix"/>
    <property type="evidence" value="ECO:0007669"/>
    <property type="project" value="TreeGrafter"/>
</dbReference>
<evidence type="ECO:0000256" key="16">
    <source>
        <dbReference type="PROSITE-ProRule" id="PRU00276"/>
    </source>
</evidence>
<dbReference type="Pfam" id="PF17771">
    <property type="entry name" value="ADAMTS_CR_2"/>
    <property type="match status" value="1"/>
</dbReference>
<reference evidence="21" key="1">
    <citation type="submission" date="2022-01" db="EMBL/GenBank/DDBJ databases">
        <authorList>
            <person name="Braso-Vives M."/>
        </authorList>
    </citation>
    <scope>NUCLEOTIDE SEQUENCE</scope>
</reference>
<feature type="disulfide bond" evidence="15">
    <location>
        <begin position="518"/>
        <end position="557"/>
    </location>
</feature>
<feature type="binding site" evidence="14">
    <location>
        <position position="268"/>
    </location>
    <ligand>
        <name>Ca(2+)</name>
        <dbReference type="ChEBI" id="CHEBI:29108"/>
        <label>1</label>
    </ligand>
</feature>
<accession>A0A8J9YZ42</accession>
<evidence type="ECO:0000256" key="14">
    <source>
        <dbReference type="PIRSR" id="PIRSR613273-2"/>
    </source>
</evidence>
<dbReference type="FunFam" id="2.60.120.830:FF:000001">
    <property type="entry name" value="A disintegrin and metalloproteinase with thrombospondin motifs 1"/>
    <property type="match status" value="1"/>
</dbReference>
<dbReference type="InterPro" id="IPR000884">
    <property type="entry name" value="TSP1_rpt"/>
</dbReference>
<dbReference type="Pfam" id="PF01562">
    <property type="entry name" value="Pep_M12B_propep"/>
    <property type="match status" value="1"/>
</dbReference>
<evidence type="ECO:0000256" key="17">
    <source>
        <dbReference type="SAM" id="MobiDB-lite"/>
    </source>
</evidence>
<feature type="disulfide bond" evidence="15">
    <location>
        <begin position="512"/>
        <end position="530"/>
    </location>
</feature>
<dbReference type="SUPFAM" id="SSF55486">
    <property type="entry name" value="Metalloproteases ('zincins'), catalytic domain"/>
    <property type="match status" value="1"/>
</dbReference>
<feature type="disulfide bond" evidence="15">
    <location>
        <begin position="341"/>
        <end position="399"/>
    </location>
</feature>
<dbReference type="InterPro" id="IPR045371">
    <property type="entry name" value="ADAMTS_CR_3"/>
</dbReference>
<dbReference type="GO" id="GO:0046872">
    <property type="term" value="F:metal ion binding"/>
    <property type="evidence" value="ECO:0007669"/>
    <property type="project" value="UniProtKB-KW"/>
</dbReference>
<protein>
    <submittedName>
        <fullName evidence="21">ADAMTS6 protein</fullName>
    </submittedName>
</protein>
<feature type="domain" description="PLAC" evidence="20">
    <location>
        <begin position="1099"/>
        <end position="1138"/>
    </location>
</feature>
<dbReference type="FunFam" id="2.20.100.10:FF:000006">
    <property type="entry name" value="A disintegrin and metalloproteinase with thrombospondin motifs 1"/>
    <property type="match status" value="1"/>
</dbReference>
<dbReference type="FunFam" id="3.40.390.10:FF:000001">
    <property type="entry name" value="A disintegrin and metalloproteinase with thrombospondin motifs 1"/>
    <property type="match status" value="1"/>
</dbReference>
<keyword evidence="11 15" id="KW-1015">Disulfide bond</keyword>
<keyword evidence="9 14" id="KW-0862">Zinc</keyword>
<evidence type="ECO:0000256" key="13">
    <source>
        <dbReference type="PIRSR" id="PIRSR613273-1"/>
    </source>
</evidence>
<dbReference type="InterPro" id="IPR041645">
    <property type="entry name" value="ADAMTS_CR_2"/>
</dbReference>
<dbReference type="Pfam" id="PF19236">
    <property type="entry name" value="ADAMTS_CR_3"/>
    <property type="match status" value="1"/>
</dbReference>
<dbReference type="Gene3D" id="3.40.390.10">
    <property type="entry name" value="Collagenase (Catalytic Domain)"/>
    <property type="match status" value="1"/>
</dbReference>
<evidence type="ECO:0000256" key="5">
    <source>
        <dbReference type="ARBA" id="ARBA00022723"/>
    </source>
</evidence>
<evidence type="ECO:0000256" key="3">
    <source>
        <dbReference type="ARBA" id="ARBA00022530"/>
    </source>
</evidence>
<feature type="binding site" evidence="14">
    <location>
        <position position="474"/>
    </location>
    <ligand>
        <name>Ca(2+)</name>
        <dbReference type="ChEBI" id="CHEBI:29108"/>
        <label>1</label>
    </ligand>
</feature>
<evidence type="ECO:0000256" key="2">
    <source>
        <dbReference type="ARBA" id="ARBA00022525"/>
    </source>
</evidence>
<keyword evidence="2" id="KW-0964">Secreted</keyword>
<keyword evidence="7" id="KW-0677">Repeat</keyword>
<gene>
    <name evidence="21" type="primary">ADAMTS6</name>
    <name evidence="21" type="ORF">BLAG_LOCUS6930</name>
</gene>
<name>A0A8J9YZ42_BRALA</name>
<keyword evidence="22" id="KW-1185">Reference proteome</keyword>
<dbReference type="GO" id="GO:0004222">
    <property type="term" value="F:metalloendopeptidase activity"/>
    <property type="evidence" value="ECO:0007669"/>
    <property type="project" value="InterPro"/>
</dbReference>
<comment type="subcellular location">
    <subcellularLocation>
        <location evidence="1">Secreted</location>
        <location evidence="1">Extracellular space</location>
        <location evidence="1">Extracellular matrix</location>
    </subcellularLocation>
</comment>
<evidence type="ECO:0000259" key="20">
    <source>
        <dbReference type="PROSITE" id="PS50900"/>
    </source>
</evidence>
<feature type="disulfide bond" evidence="15">
    <location>
        <begin position="543"/>
        <end position="562"/>
    </location>
</feature>
<proteinExistence type="predicted"/>
<feature type="disulfide bond" evidence="15">
    <location>
        <begin position="393"/>
        <end position="474"/>
    </location>
</feature>
<feature type="disulfide bond" evidence="15">
    <location>
        <begin position="501"/>
        <end position="523"/>
    </location>
</feature>
<dbReference type="InterPro" id="IPR036383">
    <property type="entry name" value="TSP1_rpt_sf"/>
</dbReference>